<feature type="region of interest" description="Disordered" evidence="1">
    <location>
        <begin position="83"/>
        <end position="105"/>
    </location>
</feature>
<feature type="region of interest" description="Disordered" evidence="1">
    <location>
        <begin position="1"/>
        <end position="23"/>
    </location>
</feature>
<dbReference type="OrthoDB" id="10515959at2759"/>
<sequence length="206" mass="22277">MQPTPYHTSTASPFLSPIPPRSTRLDSLTRSAIVFPVTRSRRSSVHYPSPSIVGRRSSVVGSTLLSPSSQLLLPTQSAIPVPPPNPYATGLSTRSSYVPRGRRSSTTSLFAPSMDTIYTSSPPARIARVVTRVHSPHGRSPPKEFTTTYSYRPLKFAEPTIASAGLVIILEASLYNVHHSMITLVNSLSMYIAPVCCILNNIASVS</sequence>
<reference evidence="2 3" key="1">
    <citation type="submission" date="2020-04" db="EMBL/GenBank/DDBJ databases">
        <title>Perkinsus olseni comparative genomics.</title>
        <authorList>
            <person name="Bogema D.R."/>
        </authorList>
    </citation>
    <scope>NUCLEOTIDE SEQUENCE [LARGE SCALE GENOMIC DNA]</scope>
    <source>
        <strain evidence="2">00978-12</strain>
    </source>
</reference>
<evidence type="ECO:0000313" key="3">
    <source>
        <dbReference type="Proteomes" id="UP000541610"/>
    </source>
</evidence>
<proteinExistence type="predicted"/>
<name>A0A7J6P273_PEROL</name>
<protein>
    <submittedName>
        <fullName evidence="2">Uncharacterized protein</fullName>
    </submittedName>
</protein>
<gene>
    <name evidence="2" type="ORF">FOZ60_000420</name>
</gene>
<dbReference type="AlphaFoldDB" id="A0A7J6P273"/>
<dbReference type="Proteomes" id="UP000541610">
    <property type="component" value="Unassembled WGS sequence"/>
</dbReference>
<accession>A0A7J6P273</accession>
<organism evidence="2 3">
    <name type="scientific">Perkinsus olseni</name>
    <name type="common">Perkinsus atlanticus</name>
    <dbReference type="NCBI Taxonomy" id="32597"/>
    <lineage>
        <taxon>Eukaryota</taxon>
        <taxon>Sar</taxon>
        <taxon>Alveolata</taxon>
        <taxon>Perkinsozoa</taxon>
        <taxon>Perkinsea</taxon>
        <taxon>Perkinsida</taxon>
        <taxon>Perkinsidae</taxon>
        <taxon>Perkinsus</taxon>
    </lineage>
</organism>
<dbReference type="EMBL" id="JABANP010000103">
    <property type="protein sequence ID" value="KAF4690263.1"/>
    <property type="molecule type" value="Genomic_DNA"/>
</dbReference>
<evidence type="ECO:0000256" key="1">
    <source>
        <dbReference type="SAM" id="MobiDB-lite"/>
    </source>
</evidence>
<evidence type="ECO:0000313" key="2">
    <source>
        <dbReference type="EMBL" id="KAF4690263.1"/>
    </source>
</evidence>
<comment type="caution">
    <text evidence="2">The sequence shown here is derived from an EMBL/GenBank/DDBJ whole genome shotgun (WGS) entry which is preliminary data.</text>
</comment>
<feature type="compositionally biased region" description="Polar residues" evidence="1">
    <location>
        <begin position="1"/>
        <end position="13"/>
    </location>
</feature>